<dbReference type="EMBL" id="RBKT01000001">
    <property type="protein sequence ID" value="RKR91433.1"/>
    <property type="molecule type" value="Genomic_DNA"/>
</dbReference>
<dbReference type="Gene3D" id="3.40.190.10">
    <property type="entry name" value="Periplasmic binding protein-like II"/>
    <property type="match status" value="2"/>
</dbReference>
<accession>A0A495JR37</accession>
<dbReference type="AlphaFoldDB" id="A0A495JR37"/>
<protein>
    <submittedName>
        <fullName evidence="6">Carbohydrate ABC transporter substrate-binding protein (CUT1 family)</fullName>
    </submittedName>
</protein>
<dbReference type="InterPro" id="IPR050490">
    <property type="entry name" value="Bact_solute-bd_prot1"/>
</dbReference>
<dbReference type="SUPFAM" id="SSF53850">
    <property type="entry name" value="Periplasmic binding protein-like II"/>
    <property type="match status" value="1"/>
</dbReference>
<comment type="similarity">
    <text evidence="2">Belongs to the bacterial solute-binding protein 1 family.</text>
</comment>
<evidence type="ECO:0000256" key="2">
    <source>
        <dbReference type="ARBA" id="ARBA00008520"/>
    </source>
</evidence>
<evidence type="ECO:0000313" key="7">
    <source>
        <dbReference type="Proteomes" id="UP000277671"/>
    </source>
</evidence>
<keyword evidence="4 5" id="KW-0732">Signal</keyword>
<evidence type="ECO:0000256" key="3">
    <source>
        <dbReference type="ARBA" id="ARBA00022448"/>
    </source>
</evidence>
<evidence type="ECO:0000313" key="6">
    <source>
        <dbReference type="EMBL" id="RKR91433.1"/>
    </source>
</evidence>
<sequence length="478" mass="51164">MTHTRGNNVRTTLRRLVVGLSLATAAATTVAGCSSATANNPAPAAAGDAAPAASALDGKGEVSIDFWHAMTGKNGEALQALTDQFNTKNKGRVKVNLQFKNTYDDTLSAYKAALNSGQAPDVVQVYDIGTRFMIDSKSTVPVQSFLDVDKTDASDIQPNIAGYYSVDNKLYSMPFNTSMPLLYINKTAFTKAGLDPANPPKTLDEITEAARKLTVKDASGNVSQYGFGAALYGWFMEQFTAVGNQEYCDQGNGRDGRGTKLNLATDDHVKLLQWWKKMVDEGLAPKLDSNTTTADNTFTSGKVAMTLESTGSVSGFLKSTEGKFEIATGNYPKINATDNGGPIIGGASLWVVGKDKDDAHKRASWEFVNFLSDKDSQATWHTTTGYFPISKGALETDLDKQWVAARPQFQTAITQLQNTEVTKATQGCLLGAMPQARKAAEQAMQAAVLSGTDPKTALQDQEKALVGPINDYNQSVAG</sequence>
<dbReference type="OrthoDB" id="2509690at2"/>
<dbReference type="GO" id="GO:0030313">
    <property type="term" value="C:cell envelope"/>
    <property type="evidence" value="ECO:0007669"/>
    <property type="project" value="UniProtKB-SubCell"/>
</dbReference>
<dbReference type="PANTHER" id="PTHR43649:SF31">
    <property type="entry name" value="SN-GLYCEROL-3-PHOSPHATE-BINDING PERIPLASMIC PROTEIN UGPB"/>
    <property type="match status" value="1"/>
</dbReference>
<dbReference type="Proteomes" id="UP000277671">
    <property type="component" value="Unassembled WGS sequence"/>
</dbReference>
<dbReference type="PANTHER" id="PTHR43649">
    <property type="entry name" value="ARABINOSE-BINDING PROTEIN-RELATED"/>
    <property type="match status" value="1"/>
</dbReference>
<reference evidence="6 7" key="1">
    <citation type="submission" date="2018-10" db="EMBL/GenBank/DDBJ databases">
        <title>Sequencing the genomes of 1000 actinobacteria strains.</title>
        <authorList>
            <person name="Klenk H.-P."/>
        </authorList>
    </citation>
    <scope>NUCLEOTIDE SEQUENCE [LARGE SCALE GENOMIC DNA]</scope>
    <source>
        <strain evidence="6 7">DSM 45175</strain>
    </source>
</reference>
<gene>
    <name evidence="6" type="ORF">BDK92_5829</name>
</gene>
<proteinExistence type="inferred from homology"/>
<keyword evidence="7" id="KW-1185">Reference proteome</keyword>
<dbReference type="InterPro" id="IPR006059">
    <property type="entry name" value="SBP"/>
</dbReference>
<comment type="caution">
    <text evidence="6">The sequence shown here is derived from an EMBL/GenBank/DDBJ whole genome shotgun (WGS) entry which is preliminary data.</text>
</comment>
<organism evidence="6 7">
    <name type="scientific">Micromonospora pisi</name>
    <dbReference type="NCBI Taxonomy" id="589240"/>
    <lineage>
        <taxon>Bacteria</taxon>
        <taxon>Bacillati</taxon>
        <taxon>Actinomycetota</taxon>
        <taxon>Actinomycetes</taxon>
        <taxon>Micromonosporales</taxon>
        <taxon>Micromonosporaceae</taxon>
        <taxon>Micromonospora</taxon>
    </lineage>
</organism>
<keyword evidence="3" id="KW-0813">Transport</keyword>
<comment type="subcellular location">
    <subcellularLocation>
        <location evidence="1">Cell envelope</location>
    </subcellularLocation>
</comment>
<evidence type="ECO:0000256" key="5">
    <source>
        <dbReference type="SAM" id="SignalP"/>
    </source>
</evidence>
<dbReference type="CDD" id="cd14748">
    <property type="entry name" value="PBP2_UgpB"/>
    <property type="match status" value="1"/>
</dbReference>
<feature type="signal peptide" evidence="5">
    <location>
        <begin position="1"/>
        <end position="31"/>
    </location>
</feature>
<name>A0A495JR37_9ACTN</name>
<evidence type="ECO:0000256" key="1">
    <source>
        <dbReference type="ARBA" id="ARBA00004196"/>
    </source>
</evidence>
<evidence type="ECO:0000256" key="4">
    <source>
        <dbReference type="ARBA" id="ARBA00022729"/>
    </source>
</evidence>
<dbReference type="PROSITE" id="PS51257">
    <property type="entry name" value="PROKAR_LIPOPROTEIN"/>
    <property type="match status" value="1"/>
</dbReference>
<dbReference type="Pfam" id="PF13416">
    <property type="entry name" value="SBP_bac_8"/>
    <property type="match status" value="1"/>
</dbReference>
<feature type="chain" id="PRO_5039215789" evidence="5">
    <location>
        <begin position="32"/>
        <end position="478"/>
    </location>
</feature>